<dbReference type="RefSeq" id="WP_007004969.1">
    <property type="nucleotide sequence ID" value="NZ_GG770780.1"/>
</dbReference>
<dbReference type="EMBL" id="ADVL01000287">
    <property type="protein sequence ID" value="EFH12034.1"/>
    <property type="molecule type" value="Genomic_DNA"/>
</dbReference>
<gene>
    <name evidence="1" type="ORF">HMPREF0731_1745</name>
</gene>
<name>D5RKY5_9PROT</name>
<keyword evidence="2" id="KW-1185">Reference proteome</keyword>
<reference evidence="1 2" key="1">
    <citation type="submission" date="2010-04" db="EMBL/GenBank/DDBJ databases">
        <authorList>
            <person name="Qin X."/>
            <person name="Bachman B."/>
            <person name="Battles P."/>
            <person name="Bell A."/>
            <person name="Bess C."/>
            <person name="Bickham C."/>
            <person name="Chaboub L."/>
            <person name="Chen D."/>
            <person name="Coyle M."/>
            <person name="Deiros D.R."/>
            <person name="Dinh H."/>
            <person name="Forbes L."/>
            <person name="Fowler G."/>
            <person name="Francisco L."/>
            <person name="Fu Q."/>
            <person name="Gubbala S."/>
            <person name="Hale W."/>
            <person name="Han Y."/>
            <person name="Hemphill L."/>
            <person name="Highlander S.K."/>
            <person name="Hirani K."/>
            <person name="Hogues M."/>
            <person name="Jackson L."/>
            <person name="Jakkamsetti A."/>
            <person name="Javaid M."/>
            <person name="Jiang H."/>
            <person name="Korchina V."/>
            <person name="Kovar C."/>
            <person name="Lara F."/>
            <person name="Lee S."/>
            <person name="Mata R."/>
            <person name="Mathew T."/>
            <person name="Moen C."/>
            <person name="Morales K."/>
            <person name="Munidasa M."/>
            <person name="Nazareth L."/>
            <person name="Ngo R."/>
            <person name="Nguyen L."/>
            <person name="Okwuonu G."/>
            <person name="Ongeri F."/>
            <person name="Patil S."/>
            <person name="Petrosino J."/>
            <person name="Pham C."/>
            <person name="Pham P."/>
            <person name="Pu L.-L."/>
            <person name="Puazo M."/>
            <person name="Raj R."/>
            <person name="Reid J."/>
            <person name="Rouhana J."/>
            <person name="Saada N."/>
            <person name="Shang Y."/>
            <person name="Simmons D."/>
            <person name="Thornton R."/>
            <person name="Warren J."/>
            <person name="Weissenberger G."/>
            <person name="Zhang J."/>
            <person name="Zhang L."/>
            <person name="Zhou C."/>
            <person name="Zhu D."/>
            <person name="Muzny D."/>
            <person name="Worley K."/>
            <person name="Gibbs R."/>
        </authorList>
    </citation>
    <scope>NUCLEOTIDE SEQUENCE [LARGE SCALE GENOMIC DNA]</scope>
    <source>
        <strain evidence="1 2">ATCC 49957</strain>
    </source>
</reference>
<dbReference type="AlphaFoldDB" id="D5RKY5"/>
<evidence type="ECO:0000313" key="2">
    <source>
        <dbReference type="Proteomes" id="UP000005324"/>
    </source>
</evidence>
<comment type="caution">
    <text evidence="1">The sequence shown here is derived from an EMBL/GenBank/DDBJ whole genome shotgun (WGS) entry which is preliminary data.</text>
</comment>
<dbReference type="InterPro" id="IPR045442">
    <property type="entry name" value="DUF6505"/>
</dbReference>
<dbReference type="Pfam" id="PF20115">
    <property type="entry name" value="DUF6505"/>
    <property type="match status" value="1"/>
</dbReference>
<dbReference type="Proteomes" id="UP000005324">
    <property type="component" value="Unassembled WGS sequence"/>
</dbReference>
<proteinExistence type="predicted"/>
<sequence>MTHRLPRTLRLDPSDAVVFSRAAAPGEWAVPGGFDFWDEDPASLSGKRRQEFRAGFLGLASFGFSTLVEVAEASPAEREAAIAALATHIRAAYGAPDEAAARAAALEEIGFAESLCDHPPGTVLALARSVEDGQVRERFRTLHRRETPHSDFGSLPVFGIVAVEGEDESVEEVDLTNIKEGRLGE</sequence>
<protein>
    <submittedName>
        <fullName evidence="1">Uncharacterized protein</fullName>
    </submittedName>
</protein>
<accession>D5RKY5</accession>
<evidence type="ECO:0000313" key="1">
    <source>
        <dbReference type="EMBL" id="EFH12034.1"/>
    </source>
</evidence>
<dbReference type="HOGENOM" id="CLU_127619_0_0_5"/>
<organism evidence="1 2">
    <name type="scientific">Pseudoroseomonas cervicalis ATCC 49957</name>
    <dbReference type="NCBI Taxonomy" id="525371"/>
    <lineage>
        <taxon>Bacteria</taxon>
        <taxon>Pseudomonadati</taxon>
        <taxon>Pseudomonadota</taxon>
        <taxon>Alphaproteobacteria</taxon>
        <taxon>Acetobacterales</taxon>
        <taxon>Roseomonadaceae</taxon>
        <taxon>Roseomonas</taxon>
    </lineage>
</organism>
<dbReference type="OrthoDB" id="7355897at2"/>